<dbReference type="InterPro" id="IPR002937">
    <property type="entry name" value="Amino_oxidase"/>
</dbReference>
<gene>
    <name evidence="2" type="ORF">EUV02_12375</name>
</gene>
<dbReference type="Gene3D" id="3.50.50.60">
    <property type="entry name" value="FAD/NAD(P)-binding domain"/>
    <property type="match status" value="1"/>
</dbReference>
<evidence type="ECO:0000313" key="3">
    <source>
        <dbReference type="Proteomes" id="UP000297737"/>
    </source>
</evidence>
<evidence type="ECO:0000313" key="2">
    <source>
        <dbReference type="EMBL" id="TFU01103.1"/>
    </source>
</evidence>
<reference evidence="2 3" key="1">
    <citation type="submission" date="2019-02" db="EMBL/GenBank/DDBJ databases">
        <title>Polymorphobacter sp. isolated from the lake at the Tibet of China.</title>
        <authorList>
            <person name="Li A."/>
        </authorList>
    </citation>
    <scope>NUCLEOTIDE SEQUENCE [LARGE SCALE GENOMIC DNA]</scope>
    <source>
        <strain evidence="2 3">DJ1R-1</strain>
    </source>
</reference>
<name>A0A4Y9EK15_9SPHN</name>
<protein>
    <submittedName>
        <fullName evidence="2">FAD-dependent oxidoreductase</fullName>
    </submittedName>
</protein>
<keyword evidence="3" id="KW-1185">Reference proteome</keyword>
<proteinExistence type="predicted"/>
<comment type="caution">
    <text evidence="2">The sequence shown here is derived from an EMBL/GenBank/DDBJ whole genome shotgun (WGS) entry which is preliminary data.</text>
</comment>
<dbReference type="GO" id="GO:0016491">
    <property type="term" value="F:oxidoreductase activity"/>
    <property type="evidence" value="ECO:0007669"/>
    <property type="project" value="InterPro"/>
</dbReference>
<dbReference type="Proteomes" id="UP000297737">
    <property type="component" value="Unassembled WGS sequence"/>
</dbReference>
<dbReference type="RefSeq" id="WP_135246607.1">
    <property type="nucleotide sequence ID" value="NZ_SIHO01000003.1"/>
</dbReference>
<organism evidence="2 3">
    <name type="scientific">Glacieibacterium arshaanense</name>
    <dbReference type="NCBI Taxonomy" id="2511025"/>
    <lineage>
        <taxon>Bacteria</taxon>
        <taxon>Pseudomonadati</taxon>
        <taxon>Pseudomonadota</taxon>
        <taxon>Alphaproteobacteria</taxon>
        <taxon>Sphingomonadales</taxon>
        <taxon>Sphingosinicellaceae</taxon>
        <taxon>Glacieibacterium</taxon>
    </lineage>
</organism>
<dbReference type="OrthoDB" id="9769600at2"/>
<sequence>MKADAAKPRVTILGAGPAGVGAALMLANSGKAQSIVALERAPRVGGNSGSFDLEGIHCDFGSHRLHPACEPHILAMIQDAVGPDLLWRPRHGRIRLQKRWIHFPLKPVDLVLKLPKGFTFSLFWDAATKKLRRKPEGPETFASVLLTGLGPAMSESFYFPYMRKLWALPPEELAVTLAQKRISGSSVGKIIKKILGQVPGLKKPMTGGFFYPRLGFGQISDSLRARAEARDARFELEAAVSAVEHKDGKVTAVRWKRGDTETRVESDVVWSTLPITALVKMMDPPAPPEVAAAAARIRYRGMILIYLVLETQQFTEYDAHYFPEIAVPISRLSEPKNYSASTEPHGVTILCAELPCDPHEPLWALSDDELGAKLCEWLGGVGLPVTAKVRATHTKRLGYAYPVYDRSFEADLAVMDKWLEGFDGLLTFGRQGLFAHDNTHHALAMAHGAVDCLRPDGSFDSAKWHDYRAVFETHVVED</sequence>
<accession>A0A4Y9EK15</accession>
<dbReference type="GO" id="GO:0050660">
    <property type="term" value="F:flavin adenine dinucleotide binding"/>
    <property type="evidence" value="ECO:0007669"/>
    <property type="project" value="TreeGrafter"/>
</dbReference>
<dbReference type="EMBL" id="SIHO01000003">
    <property type="protein sequence ID" value="TFU01103.1"/>
    <property type="molecule type" value="Genomic_DNA"/>
</dbReference>
<evidence type="ECO:0000259" key="1">
    <source>
        <dbReference type="Pfam" id="PF01593"/>
    </source>
</evidence>
<dbReference type="InterPro" id="IPR036188">
    <property type="entry name" value="FAD/NAD-bd_sf"/>
</dbReference>
<feature type="domain" description="Amine oxidase" evidence="1">
    <location>
        <begin position="18"/>
        <end position="384"/>
    </location>
</feature>
<dbReference type="PANTHER" id="PTHR21197:SF0">
    <property type="entry name" value="UDP-GALACTOPYRANOSE MUTASE"/>
    <property type="match status" value="1"/>
</dbReference>
<dbReference type="GO" id="GO:0008767">
    <property type="term" value="F:UDP-galactopyranose mutase activity"/>
    <property type="evidence" value="ECO:0007669"/>
    <property type="project" value="TreeGrafter"/>
</dbReference>
<dbReference type="PRINTS" id="PR00419">
    <property type="entry name" value="ADXRDTASE"/>
</dbReference>
<dbReference type="SUPFAM" id="SSF51905">
    <property type="entry name" value="FAD/NAD(P)-binding domain"/>
    <property type="match status" value="1"/>
</dbReference>
<dbReference type="AlphaFoldDB" id="A0A4Y9EK15"/>
<dbReference type="PANTHER" id="PTHR21197">
    <property type="entry name" value="UDP-GALACTOPYRANOSE MUTASE"/>
    <property type="match status" value="1"/>
</dbReference>
<dbReference type="GO" id="GO:0005829">
    <property type="term" value="C:cytosol"/>
    <property type="evidence" value="ECO:0007669"/>
    <property type="project" value="TreeGrafter"/>
</dbReference>
<dbReference type="Pfam" id="PF01593">
    <property type="entry name" value="Amino_oxidase"/>
    <property type="match status" value="1"/>
</dbReference>